<dbReference type="InterPro" id="IPR036465">
    <property type="entry name" value="vWFA_dom_sf"/>
</dbReference>
<dbReference type="NCBIfam" id="TIGR02226">
    <property type="entry name" value="two_anch"/>
    <property type="match status" value="1"/>
</dbReference>
<dbReference type="Proteomes" id="UP000320386">
    <property type="component" value="Chromosome"/>
</dbReference>
<organism evidence="1 2">
    <name type="scientific">Mucisphaera calidilacus</name>
    <dbReference type="NCBI Taxonomy" id="2527982"/>
    <lineage>
        <taxon>Bacteria</taxon>
        <taxon>Pseudomonadati</taxon>
        <taxon>Planctomycetota</taxon>
        <taxon>Phycisphaerae</taxon>
        <taxon>Phycisphaerales</taxon>
        <taxon>Phycisphaeraceae</taxon>
        <taxon>Mucisphaera</taxon>
    </lineage>
</organism>
<dbReference type="InterPro" id="IPR029062">
    <property type="entry name" value="Class_I_gatase-like"/>
</dbReference>
<keyword evidence="2" id="KW-1185">Reference proteome</keyword>
<protein>
    <recommendedName>
        <fullName evidence="3">Aerotolerance regulator N-terminal domain-containing protein</fullName>
    </recommendedName>
</protein>
<dbReference type="PANTHER" id="PTHR37464:SF1">
    <property type="entry name" value="BLL2463 PROTEIN"/>
    <property type="match status" value="1"/>
</dbReference>
<sequence length="653" mass="72541">MRFLEQAVLQERRKLLIANWLLLALRCLLLILLGLALAQPVLGDFLWPQRRHVQLLIDNGITSAARSDNDTTRLDTLRAEAVTILDTLSDNDQLTLVPLAARAEPQTFQLKSQRGEARAALDNLTTHHTATTPARRINQLRAEPHDPGRSTIAILLSDLAEADQRWKTPTQTLENDNTHWLVRTPEPDRTHNQVRSLTLPRPVIVPERQGRVLTIPLVAELTRRHPEPPAATHTLTLTIRDGAGETLHSMTTSARFENGQQQQTLRRLLTLPTTTLLPDSLDAARLIIELTWAPDTDTLPVDNTARTTLEIRRSGITLIQHDNQPGLTAARWLALALNPDDNPDADLQRILTQNINPDALDDADLLILTAPATLSTPQANRIRDWVRRGNTALLLPPDTRTPPADWHQSLGIEQPPFNGLQTLPEDNPATLDTALGNDTILASLAAEWPTLARSVRIFTYRTITHPDARSIVNLNTTDNNHPWLAALPEGKGRWLLIATRHEPDWTSLPVKPLALPLVQTLVRDLLPARNPAAVITAGQPTDTTNWIDPDNPDADARQHAGRYHDSAANDRWLIVEPDTNAADLTAARRDTITAFLGPAADTTFVNPETWAQALDDTQPRAAAGRSVLWIALMILLSELAVARWSSTGERRWW</sequence>
<dbReference type="AlphaFoldDB" id="A0A518C0Y1"/>
<dbReference type="KEGG" id="mcad:Pan265_27440"/>
<dbReference type="OrthoDB" id="7052926at2"/>
<accession>A0A518C0Y1</accession>
<dbReference type="Gene3D" id="3.40.50.410">
    <property type="entry name" value="von Willebrand factor, type A domain"/>
    <property type="match status" value="1"/>
</dbReference>
<proteinExistence type="predicted"/>
<dbReference type="InterPro" id="IPR011933">
    <property type="entry name" value="Double_TM_dom"/>
</dbReference>
<dbReference type="Gene3D" id="3.40.50.880">
    <property type="match status" value="1"/>
</dbReference>
<gene>
    <name evidence="1" type="ORF">Pan265_27440</name>
</gene>
<dbReference type="EMBL" id="CP036280">
    <property type="protein sequence ID" value="QDU72868.1"/>
    <property type="molecule type" value="Genomic_DNA"/>
</dbReference>
<reference evidence="1 2" key="1">
    <citation type="submission" date="2019-02" db="EMBL/GenBank/DDBJ databases">
        <title>Deep-cultivation of Planctomycetes and their phenomic and genomic characterization uncovers novel biology.</title>
        <authorList>
            <person name="Wiegand S."/>
            <person name="Jogler M."/>
            <person name="Boedeker C."/>
            <person name="Pinto D."/>
            <person name="Vollmers J."/>
            <person name="Rivas-Marin E."/>
            <person name="Kohn T."/>
            <person name="Peeters S.H."/>
            <person name="Heuer A."/>
            <person name="Rast P."/>
            <person name="Oberbeckmann S."/>
            <person name="Bunk B."/>
            <person name="Jeske O."/>
            <person name="Meyerdierks A."/>
            <person name="Storesund J.E."/>
            <person name="Kallscheuer N."/>
            <person name="Luecker S."/>
            <person name="Lage O.M."/>
            <person name="Pohl T."/>
            <person name="Merkel B.J."/>
            <person name="Hornburger P."/>
            <person name="Mueller R.-W."/>
            <person name="Bruemmer F."/>
            <person name="Labrenz M."/>
            <person name="Spormann A.M."/>
            <person name="Op den Camp H."/>
            <person name="Overmann J."/>
            <person name="Amann R."/>
            <person name="Jetten M.S.M."/>
            <person name="Mascher T."/>
            <person name="Medema M.H."/>
            <person name="Devos D.P."/>
            <person name="Kaster A.-K."/>
            <person name="Ovreas L."/>
            <person name="Rohde M."/>
            <person name="Galperin M.Y."/>
            <person name="Jogler C."/>
        </authorList>
    </citation>
    <scope>NUCLEOTIDE SEQUENCE [LARGE SCALE GENOMIC DNA]</scope>
    <source>
        <strain evidence="1 2">Pan265</strain>
    </source>
</reference>
<evidence type="ECO:0000313" key="2">
    <source>
        <dbReference type="Proteomes" id="UP000320386"/>
    </source>
</evidence>
<name>A0A518C0Y1_9BACT</name>
<dbReference type="PANTHER" id="PTHR37464">
    <property type="entry name" value="BLL2463 PROTEIN"/>
    <property type="match status" value="1"/>
</dbReference>
<dbReference type="SUPFAM" id="SSF52317">
    <property type="entry name" value="Class I glutamine amidotransferase-like"/>
    <property type="match status" value="1"/>
</dbReference>
<evidence type="ECO:0008006" key="3">
    <source>
        <dbReference type="Google" id="ProtNLM"/>
    </source>
</evidence>
<evidence type="ECO:0000313" key="1">
    <source>
        <dbReference type="EMBL" id="QDU72868.1"/>
    </source>
</evidence>